<dbReference type="STRING" id="663278.Ethha_0216"/>
<evidence type="ECO:0000256" key="1">
    <source>
        <dbReference type="SAM" id="Coils"/>
    </source>
</evidence>
<dbReference type="InterPro" id="IPR005906">
    <property type="entry name" value="LysW"/>
</dbReference>
<name>E6U6S0_ETHHY</name>
<accession>E6U6S0</accession>
<evidence type="ECO:0000313" key="2">
    <source>
        <dbReference type="EMBL" id="ADU25803.1"/>
    </source>
</evidence>
<feature type="coiled-coil region" evidence="1">
    <location>
        <begin position="43"/>
        <end position="70"/>
    </location>
</feature>
<dbReference type="InterPro" id="IPR054688">
    <property type="entry name" value="CD1247_N"/>
</dbReference>
<dbReference type="HOGENOM" id="CLU_120403_0_0_9"/>
<dbReference type="RefSeq" id="WP_013484184.1">
    <property type="nucleotide sequence ID" value="NC_014828.1"/>
</dbReference>
<evidence type="ECO:0000313" key="3">
    <source>
        <dbReference type="Proteomes" id="UP000001551"/>
    </source>
</evidence>
<dbReference type="Proteomes" id="UP000001551">
    <property type="component" value="Chromosome"/>
</dbReference>
<dbReference type="EMBL" id="CP002400">
    <property type="protein sequence ID" value="ADU25803.1"/>
    <property type="molecule type" value="Genomic_DNA"/>
</dbReference>
<dbReference type="Pfam" id="PF21344">
    <property type="entry name" value="Zn_ribbon_LysW"/>
    <property type="match status" value="1"/>
</dbReference>
<keyword evidence="3" id="KW-1185">Reference proteome</keyword>
<keyword evidence="1" id="KW-0175">Coiled coil</keyword>
<reference evidence="2 3" key="1">
    <citation type="submission" date="2010-12" db="EMBL/GenBank/DDBJ databases">
        <title>Complete sequence of Ethanoligenens harbinense YUAN-3.</title>
        <authorList>
            <person name="Lucas S."/>
            <person name="Copeland A."/>
            <person name="Lapidus A."/>
            <person name="Cheng J.-F."/>
            <person name="Bruce D."/>
            <person name="Goodwin L."/>
            <person name="Pitluck S."/>
            <person name="Chertkov O."/>
            <person name="Misra M."/>
            <person name="Detter J.C."/>
            <person name="Han C."/>
            <person name="Tapia R."/>
            <person name="Land M."/>
            <person name="Hauser L."/>
            <person name="Jeffries C."/>
            <person name="Kyrpides N."/>
            <person name="Ivanova N."/>
            <person name="Mikhailova N."/>
            <person name="Wang A."/>
            <person name="Mouttaki H."/>
            <person name="He Z."/>
            <person name="Zhou J."/>
            <person name="Hemme C.L."/>
            <person name="Woyke T."/>
        </authorList>
    </citation>
    <scope>NUCLEOTIDE SEQUENCE [LARGE SCALE GENOMIC DNA]</scope>
    <source>
        <strain evidence="3">DSM 18485 / JCM 12961 / CGMCC 1.5033 / YUAN-3</strain>
    </source>
</reference>
<protein>
    <recommendedName>
        <fullName evidence="4">TFIIB-type domain-containing protein</fullName>
    </recommendedName>
</protein>
<dbReference type="AlphaFoldDB" id="E6U6S0"/>
<dbReference type="KEGG" id="eha:Ethha_0216"/>
<proteinExistence type="predicted"/>
<evidence type="ECO:0008006" key="4">
    <source>
        <dbReference type="Google" id="ProtNLM"/>
    </source>
</evidence>
<gene>
    <name evidence="2" type="ordered locus">Ethha_0216</name>
</gene>
<dbReference type="NCBIfam" id="NF045650">
    <property type="entry name" value="CD1247_Nterm"/>
    <property type="match status" value="1"/>
</dbReference>
<sequence length="149" mass="16615">MTITEKVAYLKGLVEGLGVDETSKEGRIIKAIVEVLDDVALTVSEVEDSISEVTEQVDAIDEDLEDLEKDFYGDDEDEDDEGDDSDYYELTCPKCGEKVYLDDDLLSDGEMTCPKCGEKLEFDFSTDDEDDICDGCVGHDDDEEDSEKH</sequence>
<organism evidence="2 3">
    <name type="scientific">Ethanoligenens harbinense (strain DSM 18485 / JCM 12961 / CGMCC 1.5033 / YUAN-3)</name>
    <dbReference type="NCBI Taxonomy" id="663278"/>
    <lineage>
        <taxon>Bacteria</taxon>
        <taxon>Bacillati</taxon>
        <taxon>Bacillota</taxon>
        <taxon>Clostridia</taxon>
        <taxon>Eubacteriales</taxon>
        <taxon>Oscillospiraceae</taxon>
        <taxon>Ethanoligenens</taxon>
    </lineage>
</organism>
<dbReference type="eggNOG" id="ENOG5032YE8">
    <property type="taxonomic scope" value="Bacteria"/>
</dbReference>